<evidence type="ECO:0000256" key="5">
    <source>
        <dbReference type="ARBA" id="ARBA00023136"/>
    </source>
</evidence>
<evidence type="ECO:0000256" key="1">
    <source>
        <dbReference type="ARBA" id="ARBA00004651"/>
    </source>
</evidence>
<dbReference type="InterPro" id="IPR003838">
    <property type="entry name" value="ABC3_permease_C"/>
</dbReference>
<feature type="domain" description="ABC3 transporter permease C-terminal" evidence="8">
    <location>
        <begin position="256"/>
        <end position="368"/>
    </location>
</feature>
<evidence type="ECO:0000259" key="9">
    <source>
        <dbReference type="Pfam" id="PF12704"/>
    </source>
</evidence>
<feature type="transmembrane region" description="Helical" evidence="7">
    <location>
        <begin position="307"/>
        <end position="327"/>
    </location>
</feature>
<evidence type="ECO:0000256" key="6">
    <source>
        <dbReference type="ARBA" id="ARBA00038076"/>
    </source>
</evidence>
<name>A0A7V8NUX4_9BACT</name>
<keyword evidence="11" id="KW-1185">Reference proteome</keyword>
<accession>A0A7V8NUX4</accession>
<protein>
    <submittedName>
        <fullName evidence="10">ABC transporter permease</fullName>
    </submittedName>
</protein>
<feature type="transmembrane region" description="Helical" evidence="7">
    <location>
        <begin position="248"/>
        <end position="276"/>
    </location>
</feature>
<reference evidence="10" key="1">
    <citation type="submission" date="2020-06" db="EMBL/GenBank/DDBJ databases">
        <title>Legume-microbial interactions unlock mineral nutrients during tropical forest succession.</title>
        <authorList>
            <person name="Epihov D.Z."/>
        </authorList>
    </citation>
    <scope>NUCLEOTIDE SEQUENCE [LARGE SCALE GENOMIC DNA]</scope>
    <source>
        <strain evidence="10">Pan2503</strain>
    </source>
</reference>
<keyword evidence="2" id="KW-1003">Cell membrane</keyword>
<feature type="transmembrane region" description="Helical" evidence="7">
    <location>
        <begin position="339"/>
        <end position="360"/>
    </location>
</feature>
<evidence type="ECO:0000259" key="8">
    <source>
        <dbReference type="Pfam" id="PF02687"/>
    </source>
</evidence>
<dbReference type="PANTHER" id="PTHR30572:SF4">
    <property type="entry name" value="ABC TRANSPORTER PERMEASE YTRF"/>
    <property type="match status" value="1"/>
</dbReference>
<evidence type="ECO:0000256" key="2">
    <source>
        <dbReference type="ARBA" id="ARBA00022475"/>
    </source>
</evidence>
<dbReference type="GO" id="GO:0005886">
    <property type="term" value="C:plasma membrane"/>
    <property type="evidence" value="ECO:0007669"/>
    <property type="project" value="UniProtKB-SubCell"/>
</dbReference>
<comment type="similarity">
    <text evidence="6">Belongs to the ABC-4 integral membrane protein family.</text>
</comment>
<evidence type="ECO:0000313" key="11">
    <source>
        <dbReference type="Proteomes" id="UP000567293"/>
    </source>
</evidence>
<feature type="domain" description="MacB-like periplasmic core" evidence="9">
    <location>
        <begin position="98"/>
        <end position="193"/>
    </location>
</feature>
<evidence type="ECO:0000313" key="10">
    <source>
        <dbReference type="EMBL" id="MBA0087984.1"/>
    </source>
</evidence>
<proteinExistence type="inferred from homology"/>
<evidence type="ECO:0000256" key="3">
    <source>
        <dbReference type="ARBA" id="ARBA00022692"/>
    </source>
</evidence>
<organism evidence="10 11">
    <name type="scientific">Candidatus Acidiferrum panamense</name>
    <dbReference type="NCBI Taxonomy" id="2741543"/>
    <lineage>
        <taxon>Bacteria</taxon>
        <taxon>Pseudomonadati</taxon>
        <taxon>Acidobacteriota</taxon>
        <taxon>Terriglobia</taxon>
        <taxon>Candidatus Acidiferrales</taxon>
        <taxon>Candidatus Acidiferrum</taxon>
    </lineage>
</organism>
<keyword evidence="5 7" id="KW-0472">Membrane</keyword>
<sequence>MLVSSGLMIRTFQGLIHVEPGFTAPAEVQTFHVHFPPEMIKAPERLVRMDQAILDKIETIPGVSSADFSGAVPMDAGAESDPVLVKDHMLPGQPPPALRCFWVSPRFFRTMGIPIVVGRDLTWDDVLNKRPVAIVSENLAREYWHGPSDALGKQIGGSAAWRQIVGVVGNVYDDGTSKEAPATVYWPITDSAVFLDHPVFAIRSARAGSQSFMNEVRQAVWSVDPDLPLSVVHTLDHYYRSSMARVSFMLVMLSLAGGMALLLGAIGLYGVIAYSVSQRVHEIGIRMALGGQVEDILRLIMGHGTKLVLIGVAIGIAAALGLLRFLSSLLYGVKTTDPLTFLGVTIVLVLVTLLACYVPARRAMRVDPMVALKYE</sequence>
<comment type="caution">
    <text evidence="10">The sequence shown here is derived from an EMBL/GenBank/DDBJ whole genome shotgun (WGS) entry which is preliminary data.</text>
</comment>
<gene>
    <name evidence="10" type="ORF">HRJ53_23610</name>
</gene>
<dbReference type="Proteomes" id="UP000567293">
    <property type="component" value="Unassembled WGS sequence"/>
</dbReference>
<dbReference type="PANTHER" id="PTHR30572">
    <property type="entry name" value="MEMBRANE COMPONENT OF TRANSPORTER-RELATED"/>
    <property type="match status" value="1"/>
</dbReference>
<comment type="subcellular location">
    <subcellularLocation>
        <location evidence="1">Cell membrane</location>
        <topology evidence="1">Multi-pass membrane protein</topology>
    </subcellularLocation>
</comment>
<dbReference type="AlphaFoldDB" id="A0A7V8NUX4"/>
<dbReference type="GO" id="GO:0022857">
    <property type="term" value="F:transmembrane transporter activity"/>
    <property type="evidence" value="ECO:0007669"/>
    <property type="project" value="TreeGrafter"/>
</dbReference>
<keyword evidence="4 7" id="KW-1133">Transmembrane helix</keyword>
<evidence type="ECO:0000256" key="4">
    <source>
        <dbReference type="ARBA" id="ARBA00022989"/>
    </source>
</evidence>
<dbReference type="Pfam" id="PF12704">
    <property type="entry name" value="MacB_PCD"/>
    <property type="match status" value="1"/>
</dbReference>
<dbReference type="Pfam" id="PF02687">
    <property type="entry name" value="FtsX"/>
    <property type="match status" value="1"/>
</dbReference>
<evidence type="ECO:0000256" key="7">
    <source>
        <dbReference type="SAM" id="Phobius"/>
    </source>
</evidence>
<dbReference type="InterPro" id="IPR050250">
    <property type="entry name" value="Macrolide_Exporter_MacB"/>
</dbReference>
<keyword evidence="3 7" id="KW-0812">Transmembrane</keyword>
<dbReference type="InterPro" id="IPR025857">
    <property type="entry name" value="MacB_PCD"/>
</dbReference>
<dbReference type="EMBL" id="JACDQQ010002277">
    <property type="protein sequence ID" value="MBA0087984.1"/>
    <property type="molecule type" value="Genomic_DNA"/>
</dbReference>